<accession>A0ABZ2KPE1</accession>
<dbReference type="EMBL" id="CP089983">
    <property type="protein sequence ID" value="WXB00407.1"/>
    <property type="molecule type" value="Genomic_DNA"/>
</dbReference>
<evidence type="ECO:0000256" key="1">
    <source>
        <dbReference type="SAM" id="MobiDB-lite"/>
    </source>
</evidence>
<protein>
    <recommendedName>
        <fullName evidence="4">SMI1/KNR4 family protein</fullName>
    </recommendedName>
</protein>
<sequence length="265" mass="28684">MDRVTGGAAGKASRLVTADEMKKITKQKPLRHELPLDRAALERLPWGPAFRALVEGPVEAIVPTLCARCTRGESEAVAAFATMLLEDMSPVAVVEGVAAVRAVPPKEPKGKELFEIVMGAWLELRPADAEEPEEGDPSLLLGEPPTRDEVEASFASAGIPTQPAMVEFFTTFGRLRDMPPMHSGHFTVPSARDRFDAEDSDDDDGSRQAWDGAAIIYSAQNGDEILLNAKGEIAWAVLETGQVRTIGPFEKLLGAYPVDSYSWPD</sequence>
<feature type="region of interest" description="Disordered" evidence="1">
    <location>
        <begin position="186"/>
        <end position="207"/>
    </location>
</feature>
<reference evidence="2" key="1">
    <citation type="submission" date="2021-12" db="EMBL/GenBank/DDBJ databases">
        <title>Discovery of the Pendulisporaceae a myxobacterial family with distinct sporulation behavior and unique specialized metabolism.</title>
        <authorList>
            <person name="Garcia R."/>
            <person name="Popoff A."/>
            <person name="Bader C.D."/>
            <person name="Loehr J."/>
            <person name="Walesch S."/>
            <person name="Walt C."/>
            <person name="Boldt J."/>
            <person name="Bunk B."/>
            <person name="Haeckl F.J.F.P.J."/>
            <person name="Gunesch A.P."/>
            <person name="Birkelbach J."/>
            <person name="Nuebel U."/>
            <person name="Pietschmann T."/>
            <person name="Bach T."/>
            <person name="Mueller R."/>
        </authorList>
    </citation>
    <scope>NUCLEOTIDE SEQUENCE</scope>
    <source>
        <strain evidence="2">MSr11367</strain>
    </source>
</reference>
<evidence type="ECO:0000313" key="2">
    <source>
        <dbReference type="EMBL" id="WXB00407.1"/>
    </source>
</evidence>
<dbReference type="RefSeq" id="WP_394830008.1">
    <property type="nucleotide sequence ID" value="NZ_CP089929.1"/>
</dbReference>
<name>A0ABZ2KPE1_9BACT</name>
<keyword evidence="3" id="KW-1185">Reference proteome</keyword>
<proteinExistence type="predicted"/>
<dbReference type="Proteomes" id="UP001374803">
    <property type="component" value="Chromosome"/>
</dbReference>
<gene>
    <name evidence="2" type="ORF">LVJ94_26225</name>
</gene>
<evidence type="ECO:0008006" key="4">
    <source>
        <dbReference type="Google" id="ProtNLM"/>
    </source>
</evidence>
<evidence type="ECO:0000313" key="3">
    <source>
        <dbReference type="Proteomes" id="UP001374803"/>
    </source>
</evidence>
<organism evidence="2 3">
    <name type="scientific">Pendulispora rubella</name>
    <dbReference type="NCBI Taxonomy" id="2741070"/>
    <lineage>
        <taxon>Bacteria</taxon>
        <taxon>Pseudomonadati</taxon>
        <taxon>Myxococcota</taxon>
        <taxon>Myxococcia</taxon>
        <taxon>Myxococcales</taxon>
        <taxon>Sorangiineae</taxon>
        <taxon>Pendulisporaceae</taxon>
        <taxon>Pendulispora</taxon>
    </lineage>
</organism>